<dbReference type="Pfam" id="PF03652">
    <property type="entry name" value="RuvX"/>
    <property type="match status" value="1"/>
</dbReference>
<name>A0A101HLJ3_9BACT</name>
<keyword evidence="1 5" id="KW-0963">Cytoplasm</keyword>
<feature type="domain" description="YqgF/RNase H-like" evidence="6">
    <location>
        <begin position="1"/>
        <end position="96"/>
    </location>
</feature>
<dbReference type="CDD" id="cd16964">
    <property type="entry name" value="YqgF"/>
    <property type="match status" value="1"/>
</dbReference>
<proteinExistence type="inferred from homology"/>
<evidence type="ECO:0000256" key="2">
    <source>
        <dbReference type="ARBA" id="ARBA00022517"/>
    </source>
</evidence>
<keyword evidence="4 5" id="KW-0378">Hydrolase</keyword>
<gene>
    <name evidence="7" type="ORF">XD94_1519</name>
</gene>
<dbReference type="AlphaFoldDB" id="A0A101HLJ3"/>
<dbReference type="PANTHER" id="PTHR33317">
    <property type="entry name" value="POLYNUCLEOTIDYL TRANSFERASE, RIBONUCLEASE H-LIKE SUPERFAMILY PROTEIN"/>
    <property type="match status" value="1"/>
</dbReference>
<dbReference type="InterPro" id="IPR012337">
    <property type="entry name" value="RNaseH-like_sf"/>
</dbReference>
<comment type="subcellular location">
    <subcellularLocation>
        <location evidence="5">Cytoplasm</location>
    </subcellularLocation>
</comment>
<dbReference type="NCBIfam" id="TIGR00250">
    <property type="entry name" value="RNAse_H_YqgF"/>
    <property type="match status" value="1"/>
</dbReference>
<dbReference type="SUPFAM" id="SSF53098">
    <property type="entry name" value="Ribonuclease H-like"/>
    <property type="match status" value="1"/>
</dbReference>
<keyword evidence="3 5" id="KW-0540">Nuclease</keyword>
<keyword evidence="2 5" id="KW-0690">Ribosome biogenesis</keyword>
<dbReference type="PANTHER" id="PTHR33317:SF4">
    <property type="entry name" value="POLYNUCLEOTIDYL TRANSFERASE, RIBONUCLEASE H-LIKE SUPERFAMILY PROTEIN"/>
    <property type="match status" value="1"/>
</dbReference>
<dbReference type="InterPro" id="IPR006641">
    <property type="entry name" value="YqgF/RNaseH-like_dom"/>
</dbReference>
<organism evidence="7 8">
    <name type="scientific">Mesotoga prima</name>
    <dbReference type="NCBI Taxonomy" id="1184387"/>
    <lineage>
        <taxon>Bacteria</taxon>
        <taxon>Thermotogati</taxon>
        <taxon>Thermotogota</taxon>
        <taxon>Thermotogae</taxon>
        <taxon>Kosmotogales</taxon>
        <taxon>Kosmotogaceae</taxon>
        <taxon>Mesotoga</taxon>
    </lineage>
</organism>
<sequence length="236" mass="26565">MVKLGIDFGTSRIGLALQIEDVEIPLRTIDHSGYRKTLSRILEEKKVEIVVIGLPISMSGRFSESTMRAVSFAEKVKNIYSGPVFLVDESLTTKTAMRMSQEVGQDFSKVKDVFSAMQILRNESSITARRWEVRERRVVCRDLREIPSNSRVLLYKPESARIEGIDSLETDPGVFVEDPQIFLAFKRKGMNPVNLIADIDFSTYDIIVIACGEELDGKLDLNSEGPQVIECSWLNG</sequence>
<dbReference type="Proteomes" id="UP000054092">
    <property type="component" value="Unassembled WGS sequence"/>
</dbReference>
<dbReference type="GO" id="GO:0004518">
    <property type="term" value="F:nuclease activity"/>
    <property type="evidence" value="ECO:0007669"/>
    <property type="project" value="UniProtKB-KW"/>
</dbReference>
<evidence type="ECO:0000256" key="3">
    <source>
        <dbReference type="ARBA" id="ARBA00022722"/>
    </source>
</evidence>
<dbReference type="Gene3D" id="3.30.420.140">
    <property type="entry name" value="YqgF/RNase H-like domain"/>
    <property type="match status" value="1"/>
</dbReference>
<comment type="similarity">
    <text evidence="5">Belongs to the YqgF HJR family.</text>
</comment>
<evidence type="ECO:0000313" key="8">
    <source>
        <dbReference type="Proteomes" id="UP000054092"/>
    </source>
</evidence>
<dbReference type="GO" id="GO:0005829">
    <property type="term" value="C:cytosol"/>
    <property type="evidence" value="ECO:0007669"/>
    <property type="project" value="TreeGrafter"/>
</dbReference>
<evidence type="ECO:0000256" key="5">
    <source>
        <dbReference type="HAMAP-Rule" id="MF_00651"/>
    </source>
</evidence>
<accession>A0A101HLJ3</accession>
<dbReference type="HAMAP" id="MF_00651">
    <property type="entry name" value="Nuclease_YqgF"/>
    <property type="match status" value="1"/>
</dbReference>
<dbReference type="EMBL" id="LGGP01000306">
    <property type="protein sequence ID" value="KUK79038.1"/>
    <property type="molecule type" value="Genomic_DNA"/>
</dbReference>
<dbReference type="SMART" id="SM00732">
    <property type="entry name" value="YqgFc"/>
    <property type="match status" value="1"/>
</dbReference>
<dbReference type="GO" id="GO:0016788">
    <property type="term" value="F:hydrolase activity, acting on ester bonds"/>
    <property type="evidence" value="ECO:0007669"/>
    <property type="project" value="UniProtKB-UniRule"/>
</dbReference>
<evidence type="ECO:0000313" key="7">
    <source>
        <dbReference type="EMBL" id="KUK79038.1"/>
    </source>
</evidence>
<evidence type="ECO:0000256" key="4">
    <source>
        <dbReference type="ARBA" id="ARBA00022801"/>
    </source>
</evidence>
<reference evidence="8" key="1">
    <citation type="journal article" date="2015" name="MBio">
        <title>Genome-Resolved Metagenomic Analysis Reveals Roles for Candidate Phyla and Other Microbial Community Members in Biogeochemical Transformations in Oil Reservoirs.</title>
        <authorList>
            <person name="Hu P."/>
            <person name="Tom L."/>
            <person name="Singh A."/>
            <person name="Thomas B.C."/>
            <person name="Baker B.J."/>
            <person name="Piceno Y.M."/>
            <person name="Andersen G.L."/>
            <person name="Banfield J.F."/>
        </authorList>
    </citation>
    <scope>NUCLEOTIDE SEQUENCE [LARGE SCALE GENOMIC DNA]</scope>
</reference>
<evidence type="ECO:0000256" key="1">
    <source>
        <dbReference type="ARBA" id="ARBA00022490"/>
    </source>
</evidence>
<dbReference type="InterPro" id="IPR037027">
    <property type="entry name" value="YqgF/RNaseH-like_dom_sf"/>
</dbReference>
<evidence type="ECO:0000259" key="6">
    <source>
        <dbReference type="SMART" id="SM00732"/>
    </source>
</evidence>
<dbReference type="EC" id="3.1.-.-" evidence="5"/>
<dbReference type="GO" id="GO:0000967">
    <property type="term" value="P:rRNA 5'-end processing"/>
    <property type="evidence" value="ECO:0007669"/>
    <property type="project" value="UniProtKB-UniRule"/>
</dbReference>
<protein>
    <recommendedName>
        <fullName evidence="5">Putative pre-16S rRNA nuclease</fullName>
        <ecNumber evidence="5">3.1.-.-</ecNumber>
    </recommendedName>
</protein>
<comment type="function">
    <text evidence="5">Could be a nuclease involved in processing of the 5'-end of pre-16S rRNA.</text>
</comment>
<comment type="caution">
    <text evidence="7">The sequence shown here is derived from an EMBL/GenBank/DDBJ whole genome shotgun (WGS) entry which is preliminary data.</text>
</comment>
<dbReference type="InterPro" id="IPR005227">
    <property type="entry name" value="YqgF"/>
</dbReference>